<evidence type="ECO:0000313" key="1">
    <source>
        <dbReference type="EMBL" id="ETL34735.1"/>
    </source>
</evidence>
<protein>
    <submittedName>
        <fullName evidence="1">Uncharacterized protein</fullName>
    </submittedName>
</protein>
<dbReference type="EMBL" id="KI674249">
    <property type="protein sequence ID" value="ETL34735.1"/>
    <property type="molecule type" value="Genomic_DNA"/>
</dbReference>
<accession>W2IKX7</accession>
<dbReference type="Proteomes" id="UP000053864">
    <property type="component" value="Unassembled WGS sequence"/>
</dbReference>
<proteinExistence type="predicted"/>
<organism evidence="1">
    <name type="scientific">Phytophthora nicotianae</name>
    <name type="common">Potato buckeye rot agent</name>
    <name type="synonym">Phytophthora parasitica</name>
    <dbReference type="NCBI Taxonomy" id="4792"/>
    <lineage>
        <taxon>Eukaryota</taxon>
        <taxon>Sar</taxon>
        <taxon>Stramenopiles</taxon>
        <taxon>Oomycota</taxon>
        <taxon>Peronosporomycetes</taxon>
        <taxon>Peronosporales</taxon>
        <taxon>Peronosporaceae</taxon>
        <taxon>Phytophthora</taxon>
    </lineage>
</organism>
<name>W2IKX7_PHYNI</name>
<gene>
    <name evidence="1" type="ORF">L916_13075</name>
</gene>
<sequence length="33" mass="3957">MNVPCGKQWEELRTIDRFVCGCQLIYNTRRPTK</sequence>
<reference evidence="1" key="1">
    <citation type="submission" date="2013-11" db="EMBL/GenBank/DDBJ databases">
        <title>The Genome Sequence of Phytophthora parasitica CJ05E6.</title>
        <authorList>
            <consortium name="The Broad Institute Genomics Platform"/>
            <person name="Russ C."/>
            <person name="Tyler B."/>
            <person name="Panabieres F."/>
            <person name="Shan W."/>
            <person name="Tripathy S."/>
            <person name="Grunwald N."/>
            <person name="Machado M."/>
            <person name="Johnson C.S."/>
            <person name="Arredondo F."/>
            <person name="Hong C."/>
            <person name="Coffey M."/>
            <person name="Young S.K."/>
            <person name="Zeng Q."/>
            <person name="Gargeya S."/>
            <person name="Fitzgerald M."/>
            <person name="Abouelleil A."/>
            <person name="Alvarado L."/>
            <person name="Chapman S.B."/>
            <person name="Gainer-Dewar J."/>
            <person name="Goldberg J."/>
            <person name="Griggs A."/>
            <person name="Gujja S."/>
            <person name="Hansen M."/>
            <person name="Howarth C."/>
            <person name="Imamovic A."/>
            <person name="Ireland A."/>
            <person name="Larimer J."/>
            <person name="McCowan C."/>
            <person name="Murphy C."/>
            <person name="Pearson M."/>
            <person name="Poon T.W."/>
            <person name="Priest M."/>
            <person name="Roberts A."/>
            <person name="Saif S."/>
            <person name="Shea T."/>
            <person name="Sykes S."/>
            <person name="Wortman J."/>
            <person name="Nusbaum C."/>
            <person name="Birren B."/>
        </authorList>
    </citation>
    <scope>NUCLEOTIDE SEQUENCE [LARGE SCALE GENOMIC DNA]</scope>
    <source>
        <strain evidence="1">CJ05E6</strain>
    </source>
</reference>
<dbReference type="AlphaFoldDB" id="W2IKX7"/>